<evidence type="ECO:0000313" key="9">
    <source>
        <dbReference type="EMBL" id="SQG51483.1"/>
    </source>
</evidence>
<proteinExistence type="predicted"/>
<keyword evidence="7" id="KW-0812">Transmembrane</keyword>
<dbReference type="SUPFAM" id="SSF49401">
    <property type="entry name" value="Bacterial adhesins"/>
    <property type="match status" value="1"/>
</dbReference>
<evidence type="ECO:0000259" key="8">
    <source>
        <dbReference type="PROSITE" id="PS50835"/>
    </source>
</evidence>
<dbReference type="InterPro" id="IPR007110">
    <property type="entry name" value="Ig-like_dom"/>
</dbReference>
<evidence type="ECO:0000256" key="2">
    <source>
        <dbReference type="ARBA" id="ARBA00022512"/>
    </source>
</evidence>
<dbReference type="Gene3D" id="2.60.40.1280">
    <property type="match status" value="1"/>
</dbReference>
<keyword evidence="2" id="KW-0134">Cell wall</keyword>
<feature type="compositionally biased region" description="Basic and acidic residues" evidence="6">
    <location>
        <begin position="1274"/>
        <end position="1292"/>
    </location>
</feature>
<dbReference type="Pfam" id="PF19407">
    <property type="entry name" value="DUF5979"/>
    <property type="match status" value="8"/>
</dbReference>
<evidence type="ECO:0000256" key="4">
    <source>
        <dbReference type="ARBA" id="ARBA00022729"/>
    </source>
</evidence>
<reference evidence="9 10" key="1">
    <citation type="submission" date="2018-06" db="EMBL/GenBank/DDBJ databases">
        <authorList>
            <consortium name="Pathogen Informatics"/>
            <person name="Doyle S."/>
        </authorList>
    </citation>
    <scope>NUCLEOTIDE SEQUENCE [LARGE SCALE GENOMIC DNA]</scope>
    <source>
        <strain evidence="9 10">NCTC7908</strain>
    </source>
</reference>
<accession>A0ABD7MTK8</accession>
<keyword evidence="7" id="KW-1133">Transmembrane helix</keyword>
<dbReference type="InterPro" id="IPR046022">
    <property type="entry name" value="DUF5979"/>
</dbReference>
<feature type="region of interest" description="Disordered" evidence="6">
    <location>
        <begin position="1265"/>
        <end position="1293"/>
    </location>
</feature>
<dbReference type="InterPro" id="IPR011252">
    <property type="entry name" value="Fibrogen-bd_dom1"/>
</dbReference>
<feature type="transmembrane region" description="Helical" evidence="7">
    <location>
        <begin position="1297"/>
        <end position="1318"/>
    </location>
</feature>
<dbReference type="InterPro" id="IPR008966">
    <property type="entry name" value="Adhesion_dom_sf"/>
</dbReference>
<dbReference type="InterPro" id="IPR041171">
    <property type="entry name" value="SDR_Ig"/>
</dbReference>
<sequence>MYREASRNWRVLVNRLIKAVHISQGICVAAIVALVFSVLSVAAGTPTAHAQNRECAGTWDNLKWEEGSGVKNGSYTNVSQFAVASFDWSVPDTAKAGETFTLKLPDQLKPASGISTSFELKDASGIKVADAAWEGKTLRITLADYANSRFNVKGQARVSLEWDRSGIDTNRGYDSKTDGSLNFTGCGNGGLEGVYPKDGPSGDTHENAKRGQYDGEYVVEGTSYYLTRWTVYVDGRTKGTDGINDFTVTDTAPDGHKFVCDSKYNRGLIPTEVGTFYQSAYQRDRIIDADERNQGGYYAGVTANGMLHTGYGFELNCSANQLTVRFPYGVSQNSGPLVNFYTYTTERPQPFSTQKNTAYISDKQVEGFTYIPGADGSGSGNTGGFSIKKVVMGGAGAQIPASFKFNYKCVRESTTLENTIEVSPNNGFVHVKDIEKGMRCEITEVSQETTAPKPRLTWEIDGKPADKAEFEARSPEEKSIDLIAINTYDSTPKTGTFTITKKVSGWDEEKAKGKEFTFSYQCEAAGHAEVKGEIQVKGNAQKTPVSQQIPVGAKCKVTEKTDSAQIEGYSLKTTVTPEEVTITDTEGDNAVGFEAVNQYEKTAGTFRIEKQLVGAEDVVKQLEDREFTFKYTCGNDAEATAKVSKNKPFESSKQYPLGTECTVKEETAGTEVKDQKWSHTLTPADGKIKISAENTAKVVASNTYTPVPKGRFTVNKKIEGSAALLADESVQNRKFKGQYRCGTQDWTQFEFSVKEPFVSPEYPEETSCHIEEHTNSTEIPGFTWSGANDNKEELSILRDNNANIQVELINKYTQKVGGFKLTKFVDGPAASLAKDIEYKFDYVCGEKTGSLKVKEGQTVDGPTDIPINTNCTITESEVDVPAGVTWLGTLPNGGKFTIKEGETVDIHAKNTFEHSKGGFSILKTVGGDASDLDALKSKQYEFTYVCEQPNGQPVKGSISTTPGKSVTVKDILVGSECKVTETQSDYPNVDWLVEFSGEGVEVEGNKATFRIADHNKPSVNLKAKNTFTQYKGGFSLEKTVAAEDGIKTPQKFDFTWTCGNVNGEVKVPVENGKGSVDVSEEIPVGTSCVVVEKDAKVAGTELVTEWKNQRFTIGKKSEIVRVSAKNTYTHETGGFLIEKQIIGGARDKAADKTFTFDYVCTKDGKEVRKASTQIRGEGRSELIDALPVGTECHIEEHDAKISGTQWKHTISDHGKFKISSAHVTYKATVVNGYESLNFLPILPLIPLIPLIPFIVGPSSQPPVITPVAPMEKNPTAEKPREVKTASKRDKPSLAKTGANTLGIALAAFLLVGMGMLLVRRNRRNTIATKESTQEIRD</sequence>
<gene>
    <name evidence="9" type="ORF">NCTC7908_01261</name>
</gene>
<keyword evidence="3" id="KW-0964">Secreted</keyword>
<keyword evidence="5" id="KW-0572">Peptidoglycan-anchor</keyword>
<evidence type="ECO:0000256" key="1">
    <source>
        <dbReference type="ARBA" id="ARBA00004168"/>
    </source>
</evidence>
<keyword evidence="4" id="KW-0732">Signal</keyword>
<feature type="domain" description="Ig-like" evidence="8">
    <location>
        <begin position="400"/>
        <end position="546"/>
    </location>
</feature>
<evidence type="ECO:0000256" key="3">
    <source>
        <dbReference type="ARBA" id="ARBA00022525"/>
    </source>
</evidence>
<name>A0ABD7MTK8_CORUL</name>
<organism evidence="9 10">
    <name type="scientific">Corynebacterium ulcerans</name>
    <dbReference type="NCBI Taxonomy" id="65058"/>
    <lineage>
        <taxon>Bacteria</taxon>
        <taxon>Bacillati</taxon>
        <taxon>Actinomycetota</taxon>
        <taxon>Actinomycetes</taxon>
        <taxon>Mycobacteriales</taxon>
        <taxon>Corynebacteriaceae</taxon>
        <taxon>Corynebacterium</taxon>
    </lineage>
</organism>
<evidence type="ECO:0000256" key="5">
    <source>
        <dbReference type="ARBA" id="ARBA00023088"/>
    </source>
</evidence>
<evidence type="ECO:0000256" key="6">
    <source>
        <dbReference type="SAM" id="MobiDB-lite"/>
    </source>
</evidence>
<feature type="transmembrane region" description="Helical" evidence="7">
    <location>
        <begin position="21"/>
        <end position="43"/>
    </location>
</feature>
<evidence type="ECO:0000256" key="7">
    <source>
        <dbReference type="SAM" id="Phobius"/>
    </source>
</evidence>
<evidence type="ECO:0000313" key="10">
    <source>
        <dbReference type="Proteomes" id="UP000248741"/>
    </source>
</evidence>
<protein>
    <submittedName>
        <fullName evidence="9">Surface-anchored fimbrial subunit</fullName>
    </submittedName>
</protein>
<comment type="subcellular location">
    <subcellularLocation>
        <location evidence="1">Secreted</location>
        <location evidence="1">Cell wall</location>
        <topology evidence="1">Peptidoglycan-anchor</topology>
    </subcellularLocation>
</comment>
<dbReference type="Pfam" id="PF17961">
    <property type="entry name" value="Big_8"/>
    <property type="match status" value="1"/>
</dbReference>
<keyword evidence="7" id="KW-0472">Membrane</keyword>
<dbReference type="PROSITE" id="PS50835">
    <property type="entry name" value="IG_LIKE"/>
    <property type="match status" value="1"/>
</dbReference>
<dbReference type="EMBL" id="LS483400">
    <property type="protein sequence ID" value="SQG51483.1"/>
    <property type="molecule type" value="Genomic_DNA"/>
</dbReference>
<dbReference type="Proteomes" id="UP000248741">
    <property type="component" value="Chromosome 1"/>
</dbReference>
<dbReference type="NCBIfam" id="TIGR01167">
    <property type="entry name" value="LPXTG_anchor"/>
    <property type="match status" value="1"/>
</dbReference>